<keyword evidence="2" id="KW-1185">Reference proteome</keyword>
<gene>
    <name evidence="1" type="ORF">AYI69_g818</name>
</gene>
<evidence type="ECO:0000313" key="2">
    <source>
        <dbReference type="Proteomes" id="UP000187429"/>
    </source>
</evidence>
<dbReference type="Proteomes" id="UP000187429">
    <property type="component" value="Unassembled WGS sequence"/>
</dbReference>
<proteinExistence type="predicted"/>
<evidence type="ECO:0000313" key="1">
    <source>
        <dbReference type="EMBL" id="OMJ29666.1"/>
    </source>
</evidence>
<name>A0A1R1YSA8_9FUNG</name>
<comment type="caution">
    <text evidence="1">The sequence shown here is derived from an EMBL/GenBank/DDBJ whole genome shotgun (WGS) entry which is preliminary data.</text>
</comment>
<dbReference type="EMBL" id="LSSM01000214">
    <property type="protein sequence ID" value="OMJ29666.1"/>
    <property type="molecule type" value="Genomic_DNA"/>
</dbReference>
<sequence>MYHDPKITVRIGDKLSGPSEYLCG</sequence>
<feature type="non-terminal residue" evidence="1">
    <location>
        <position position="24"/>
    </location>
</feature>
<accession>A0A1R1YSA8</accession>
<organism evidence="1 2">
    <name type="scientific">Smittium culicis</name>
    <dbReference type="NCBI Taxonomy" id="133412"/>
    <lineage>
        <taxon>Eukaryota</taxon>
        <taxon>Fungi</taxon>
        <taxon>Fungi incertae sedis</taxon>
        <taxon>Zoopagomycota</taxon>
        <taxon>Kickxellomycotina</taxon>
        <taxon>Harpellomycetes</taxon>
        <taxon>Harpellales</taxon>
        <taxon>Legeriomycetaceae</taxon>
        <taxon>Smittium</taxon>
    </lineage>
</organism>
<dbReference type="AlphaFoldDB" id="A0A1R1YSA8"/>
<protein>
    <submittedName>
        <fullName evidence="1">Uncharacterized protein</fullName>
    </submittedName>
</protein>
<reference evidence="2" key="1">
    <citation type="submission" date="2017-01" db="EMBL/GenBank/DDBJ databases">
        <authorList>
            <person name="Wang Y."/>
            <person name="White M."/>
            <person name="Kvist S."/>
            <person name="Moncalvo J.-M."/>
        </authorList>
    </citation>
    <scope>NUCLEOTIDE SEQUENCE [LARGE SCALE GENOMIC DNA]</scope>
    <source>
        <strain evidence="2">ID-206-W2</strain>
    </source>
</reference>